<gene>
    <name evidence="1" type="ORF">GFER_16765</name>
</gene>
<name>A0A0C2HEQ7_9BACT</name>
<dbReference type="AlphaFoldDB" id="A0A0C2HEQ7"/>
<accession>A0A0C2HEQ7</accession>
<evidence type="ECO:0000313" key="2">
    <source>
        <dbReference type="Proteomes" id="UP000035068"/>
    </source>
</evidence>
<organism evidence="1 2">
    <name type="scientific">Geoalkalibacter ferrihydriticus DSM 17813</name>
    <dbReference type="NCBI Taxonomy" id="1121915"/>
    <lineage>
        <taxon>Bacteria</taxon>
        <taxon>Pseudomonadati</taxon>
        <taxon>Thermodesulfobacteriota</taxon>
        <taxon>Desulfuromonadia</taxon>
        <taxon>Desulfuromonadales</taxon>
        <taxon>Geoalkalibacteraceae</taxon>
        <taxon>Geoalkalibacter</taxon>
    </lineage>
</organism>
<dbReference type="Proteomes" id="UP000035068">
    <property type="component" value="Unassembled WGS sequence"/>
</dbReference>
<dbReference type="EMBL" id="JWJD01000011">
    <property type="protein sequence ID" value="KIH75431.1"/>
    <property type="molecule type" value="Genomic_DNA"/>
</dbReference>
<evidence type="ECO:0000313" key="1">
    <source>
        <dbReference type="EMBL" id="KIH75431.1"/>
    </source>
</evidence>
<proteinExistence type="predicted"/>
<sequence>MKRGDLVLVAVPGAFGKPRPALIVQSDLFAEHPSVTICLLSSHLQPTPLFRYTVEPLPENGLTVKSQVQVDKLMTLPRSKAGQKIGILTDQQMQEMTRLLALWIGIAG</sequence>
<protein>
    <submittedName>
        <fullName evidence="1">Growth inhibitor PemK</fullName>
    </submittedName>
</protein>
<dbReference type="InterPro" id="IPR011067">
    <property type="entry name" value="Plasmid_toxin/cell-grow_inhib"/>
</dbReference>
<comment type="caution">
    <text evidence="1">The sequence shown here is derived from an EMBL/GenBank/DDBJ whole genome shotgun (WGS) entry which is preliminary data.</text>
</comment>
<dbReference type="Pfam" id="PF02452">
    <property type="entry name" value="PemK_toxin"/>
    <property type="match status" value="1"/>
</dbReference>
<dbReference type="GO" id="GO:0003677">
    <property type="term" value="F:DNA binding"/>
    <property type="evidence" value="ECO:0007669"/>
    <property type="project" value="InterPro"/>
</dbReference>
<reference evidence="1 2" key="1">
    <citation type="submission" date="2014-12" db="EMBL/GenBank/DDBJ databases">
        <title>Genomes of Geoalkalibacter ferrihydriticus and Geoalkalibacter subterraneus, two haloalkaliphilic metal-reducing members of the Geobacteraceae.</title>
        <authorList>
            <person name="Badalamenti J.P."/>
            <person name="Torres C.I."/>
            <person name="Krajmalnik-Brown R."/>
            <person name="Bond D.R."/>
        </authorList>
    </citation>
    <scope>NUCLEOTIDE SEQUENCE [LARGE SCALE GENOMIC DNA]</scope>
    <source>
        <strain evidence="1 2">DSM 17813</strain>
    </source>
</reference>
<dbReference type="Gene3D" id="2.30.30.110">
    <property type="match status" value="1"/>
</dbReference>
<keyword evidence="2" id="KW-1185">Reference proteome</keyword>
<dbReference type="RefSeq" id="WP_040101194.1">
    <property type="nucleotide sequence ID" value="NZ_JWJD01000011.1"/>
</dbReference>
<dbReference type="InterPro" id="IPR003477">
    <property type="entry name" value="PemK-like"/>
</dbReference>
<dbReference type="SUPFAM" id="SSF50118">
    <property type="entry name" value="Cell growth inhibitor/plasmid maintenance toxic component"/>
    <property type="match status" value="1"/>
</dbReference>